<evidence type="ECO:0000313" key="2">
    <source>
        <dbReference type="EMBL" id="UPV99436.1"/>
    </source>
</evidence>
<feature type="compositionally biased region" description="Low complexity" evidence="1">
    <location>
        <begin position="185"/>
        <end position="285"/>
    </location>
</feature>
<sequence>MNLDRRRLLGVIAGVASGGAGASAFSSRSGARAGATFAADDLTVRTDDGALGAVTVAPAGTVSWSGLETPAGGVALTLYAKYAADLRFRKLAGQRLPAAGLHGEADYAFQSRDLLAVEGFDTSDFDPDDGERATRRVALRLAVTVVGADGETTLTTGYADARFDVTVVNRPESGGVDGRANTAATGDETSENGTTTSETAAENETTTATTTESKPTDTTTETETKTTAENTATTTSRPTATETTTENPTETTTTTATTSENATTASGRTTGSDTTTRTTATTSDRNNTEAVENNTNISKSNTDSSKGRDAADGK</sequence>
<name>A0A8U0IEE2_9EURY</name>
<proteinExistence type="predicted"/>
<dbReference type="RefSeq" id="WP_248653929.1">
    <property type="nucleotide sequence ID" value="NZ_CP096658.1"/>
</dbReference>
<dbReference type="PROSITE" id="PS51318">
    <property type="entry name" value="TAT"/>
    <property type="match status" value="1"/>
</dbReference>
<organism evidence="2 3">
    <name type="scientific">Halorussus gelatinilyticus</name>
    <dbReference type="NCBI Taxonomy" id="2937524"/>
    <lineage>
        <taxon>Archaea</taxon>
        <taxon>Methanobacteriati</taxon>
        <taxon>Methanobacteriota</taxon>
        <taxon>Stenosarchaea group</taxon>
        <taxon>Halobacteria</taxon>
        <taxon>Halobacteriales</taxon>
        <taxon>Haladaptataceae</taxon>
        <taxon>Halorussus</taxon>
    </lineage>
</organism>
<dbReference type="GeneID" id="72190788"/>
<evidence type="ECO:0000256" key="1">
    <source>
        <dbReference type="SAM" id="MobiDB-lite"/>
    </source>
</evidence>
<feature type="compositionally biased region" description="Polar residues" evidence="1">
    <location>
        <begin position="289"/>
        <end position="304"/>
    </location>
</feature>
<keyword evidence="3" id="KW-1185">Reference proteome</keyword>
<protein>
    <submittedName>
        <fullName evidence="2">Uncharacterized protein</fullName>
    </submittedName>
</protein>
<gene>
    <name evidence="2" type="ORF">M0R88_12995</name>
</gene>
<reference evidence="2" key="1">
    <citation type="submission" date="2022-04" db="EMBL/GenBank/DDBJ databases">
        <title>Diverse halophilic archaea isolated from saline environments.</title>
        <authorList>
            <person name="Cui H.-L."/>
        </authorList>
    </citation>
    <scope>NUCLEOTIDE SEQUENCE</scope>
    <source>
        <strain evidence="2">XZYJT40</strain>
    </source>
</reference>
<dbReference type="EMBL" id="CP096658">
    <property type="protein sequence ID" value="UPV99436.1"/>
    <property type="molecule type" value="Genomic_DNA"/>
</dbReference>
<dbReference type="AlphaFoldDB" id="A0A8U0IEE2"/>
<dbReference type="KEGG" id="haxz:M0R88_12995"/>
<feature type="region of interest" description="Disordered" evidence="1">
    <location>
        <begin position="169"/>
        <end position="314"/>
    </location>
</feature>
<dbReference type="InterPro" id="IPR006311">
    <property type="entry name" value="TAT_signal"/>
</dbReference>
<feature type="compositionally biased region" description="Basic and acidic residues" evidence="1">
    <location>
        <begin position="305"/>
        <end position="314"/>
    </location>
</feature>
<dbReference type="Proteomes" id="UP000830434">
    <property type="component" value="Chromosome"/>
</dbReference>
<evidence type="ECO:0000313" key="3">
    <source>
        <dbReference type="Proteomes" id="UP000830434"/>
    </source>
</evidence>
<accession>A0A8U0IEE2</accession>